<proteinExistence type="inferred from homology"/>
<feature type="domain" description="RNB" evidence="8">
    <location>
        <begin position="1363"/>
        <end position="1751"/>
    </location>
</feature>
<dbReference type="Pfam" id="PF25049">
    <property type="entry name" value="OB_HELZ2"/>
    <property type="match status" value="1"/>
</dbReference>
<dbReference type="Gene3D" id="3.40.50.300">
    <property type="entry name" value="P-loop containing nucleotide triphosphate hydrolases"/>
    <property type="match status" value="5"/>
</dbReference>
<name>A0A9D3QAC7_MEGAT</name>
<sequence>MSPQKYAVCWHFKDGQGCTRHGSRCSFARSSEEATVWDFQKRQNLEHVQLIALVAQIQFPNLRVHARPVSVAERILSYFPGTFLQFCESCFYSSPQTLTPQGPTMAYCYGNKHPWKPILVLFQQGENGIILYSEIRPFPPLNITQFRYCWHAERGDPCKRGPYRCWFPHTSVEMAVWTAESQEGLNRSELLCLSQNQQANSSPAAVASHAQPKLYCKVCKLHFSSSESFLNHCASLDHQRMISEDITTEWKYRDPPENINQVLQLCDRPSTCVYGDRCTAAHSEGELLEWCLRHRTAVRKARAAEAEGLLSYQERLLTEYRNTLNEILIMSEVVPGVTVSCDKDLTIYGQKELVPLKWTFKIQSERPLVEVALLKQQPGATFTLGEISDEDAWTYSIGERFCTSGMSYDVPVSFKAVNPGLYEQWLVFDFDMRPVLLQKLKVRVGQHSSIQPAEAAESQMPTVQSLERWHQGNRRIIPCLNKSEAEVELLKEYKPPQINLQYSPGSESSISITRQNYRERMHSFLYTEELAQEEVVSRLSLRVIISLTDQLPKFQKTAPSGELFAAVPVSYVLTPDTPEGFILKREVRSALVALSSMAKRYNRVYEAVILPDVISQNRLYLQLSKSCCSELRLLNGTSCEMEVQFQLNRLQFCEMHKAVDLLPDVGMVLPDLKQCCVPEHHGEYPRLNAKQQAAMSFILGDSAGRRAVAPLLIYGPFGTGKTFTLATAVKELYCSLSRDRQSFRFPERSILDSHRVVITTTVTARHFHKLKLPNDYFSHILIDEASQMLECEALIPLGLAGPGTRVVLAGDHMQMGPKLFSVDEDQRSNHTLLNRLFHYYQAEENNPVALKSRIIFNENYRSTQEIVDFVSAHFYVGTRDAIKASGNVPPHPQCHPLRFHHVRGECRLDTATMSWYNLDEVACVVDVVQRLLKEWPEEWGQKDEKMVCVLSEGKQVLQIREKLRELKLGRITVENSQNVQGKQFRVIVMTTVHTRDSLCSSDTACLEFLNDARVLNTVMTRAQSQVVVVGDAAALCYFGRCSKIWKSYIEQCIRKSSAEPRHLTEDHVEQEVREISRFAKRVEDDGSDTESSTSEIPDIEDPILKELLDENKDVRVSVTAEGLLDIIHEDQCSEATEFYSQEKKSYRDCSAPDLQILLLTNPHVYKRCEIIMQRYDSGYAIDLDQPTLRININGRKNVGRSLPGDQVVVEILNGESFPPSGRVVGILKTEDSPEFVCTIDGHDPQVMTPINNCVSKIYTPFWKDKPNYVAVRNKEDERLRPERFVKINEESKRNNLFVVKVLKWRHGFRNPLGVVVKVLPKVTTLGGGLEVLEIEYKLSRAPPSSVQEELNKYRSLKATGEGRRDYRGYMTFTIDPMSSKDLDDAISVRDLGRLYEVGVHIADIASFVTKGSAIDKYAEQQGTTFYPPEEEPAHMFPKYLSTDYFSLLPGCNRHAISLMVVVDKSTDQILSRELTLSVICSNRKMSYEDAEEIIQRGCGRGQSCDTLEGCLAMACHFAEIHRRARMLADWCYKQPEEKVEMGNRRSHRMVEELMIMFNHAVADWLITTETTKSLTPVRCQDEPDPEQMSQLKDKYDSLIPLSIHLSYHLDGSGCLDRIQEITGSGSQKRLMALDKTDQRNRVCENSVIPVSDTFGVLTSFLRNLESAAQSKDIYRMMDLITTDDIHPQLLPVVTELRKLMQKADFLRSDSSTKSRLGHHDLQLDSYTWASSPIRRYVDIIVQRMLHSVLENTEVGYKKREIDMLCADFSKKYARQSDYDKKAKSLLLASKLSQQSSGKVAFVVNVSPTGKNFYVAFPLNRDSLPNSLPIMYRDLQLMDQPEYNEDSHCMTLKWMRRVYSLTNNKIHSELKQPQPDQRVTSVLISTWKDVLSALRAEDWENVQRSVQKITSSITKKGSNRPESDGGWQVVSRNSSKNNEVDSEHYFELSLNLKVGETLQVQLGTDTRRGLLIPVVQLVNIHPKFEICLEHVKNPTACFSKYALRASKSRYTNYMEYQKIWKPLCEMESASNAVAENDSIVLEDVQVVWKSSPKEKMPKGVFRLPLEKKKKWSIECDLLNCFLCIRTRGVNQSIRGDQAPSDLADTGSFVWVAHGLTTRVTDEEESKRLSYVQIDFRINQLSMETIPVFRKDVLFTVELIPKLLPDVRKEDTIDNLRQANQLVKNIALGNNTSPTPAHAGPVRKKHNIEIKIPASVKLPPLNKSQREAISKALESPFTLIQGPPGTGKTVVGVHIVYSFFKRNQEREMTTITRKRQNNDGETPRKQCVLYCGPSNKSVDVVAEHLLRFKDELKPLRVYSEQMEMLEFPYPGSQLKLSRKTVREEKPNEELRYITLHHRIRMDGNPFATQIRYFDMRIQRGEDLPDEEVESYKKLLNKARQHELLNHDVVLCTCTAASNPNFTKTLNLQQILIDECAMATEPEAFIPLVSHKPEQIVLLGDHKQLQPIVHCDLVKRLGMRTSLFERYMEKALMLDTQYRMHESICEFPSKEFYKGRLETAVTPKPSVLQTKSKHSTPIIFGHVEGKEVSLVVSTERGNENSRANLEEAEQAVRIASLLTSLAQVDPGDIAILTPYNAQVSKINETLSDRKIQNITVSTIMKSQGSEWRYVILSTVRSCPRSEIDTEPTKAWLTKRLGFVMDPNQVNVGITRAQEGLCIIGKV</sequence>
<dbReference type="CDD" id="cd18808">
    <property type="entry name" value="SF1_C_Upf1"/>
    <property type="match status" value="2"/>
</dbReference>
<dbReference type="PANTHER" id="PTHR43788:SF10">
    <property type="entry name" value="HELICASE WITH ZINC FINGER 2, TRANSCRIPTIONAL COACTIVATOR"/>
    <property type="match status" value="1"/>
</dbReference>
<feature type="domain" description="U1-type" evidence="7">
    <location>
        <begin position="211"/>
        <end position="245"/>
    </location>
</feature>
<evidence type="ECO:0000256" key="4">
    <source>
        <dbReference type="ARBA" id="ARBA00022806"/>
    </source>
</evidence>
<dbReference type="InterPro" id="IPR001900">
    <property type="entry name" value="RNase_II/R"/>
</dbReference>
<dbReference type="SUPFAM" id="SSF50249">
    <property type="entry name" value="Nucleic acid-binding proteins"/>
    <property type="match status" value="2"/>
</dbReference>
<evidence type="ECO:0000313" key="10">
    <source>
        <dbReference type="Proteomes" id="UP001046870"/>
    </source>
</evidence>
<dbReference type="SUPFAM" id="SSF52540">
    <property type="entry name" value="P-loop containing nucleoside triphosphate hydrolases"/>
    <property type="match status" value="2"/>
</dbReference>
<dbReference type="GO" id="GO:0004540">
    <property type="term" value="F:RNA nuclease activity"/>
    <property type="evidence" value="ECO:0007669"/>
    <property type="project" value="InterPro"/>
</dbReference>
<keyword evidence="10" id="KW-1185">Reference proteome</keyword>
<dbReference type="Proteomes" id="UP001046870">
    <property type="component" value="Chromosome 5"/>
</dbReference>
<dbReference type="Pfam" id="PF13086">
    <property type="entry name" value="AAA_11"/>
    <property type="match status" value="2"/>
</dbReference>
<evidence type="ECO:0000313" key="9">
    <source>
        <dbReference type="EMBL" id="KAG7478367.1"/>
    </source>
</evidence>
<dbReference type="SMART" id="SM00451">
    <property type="entry name" value="ZnF_U1"/>
    <property type="match status" value="1"/>
</dbReference>
<keyword evidence="5" id="KW-0067">ATP-binding</keyword>
<dbReference type="SMART" id="SM00955">
    <property type="entry name" value="RNB"/>
    <property type="match status" value="1"/>
</dbReference>
<dbReference type="InterPro" id="IPR047187">
    <property type="entry name" value="SF1_C_Upf1"/>
</dbReference>
<dbReference type="EMBL" id="JAFDVH010000005">
    <property type="protein sequence ID" value="KAG7478367.1"/>
    <property type="molecule type" value="Genomic_DNA"/>
</dbReference>
<evidence type="ECO:0000259" key="8">
    <source>
        <dbReference type="SMART" id="SM00955"/>
    </source>
</evidence>
<dbReference type="OrthoDB" id="2285229at2759"/>
<accession>A0A9D3QAC7</accession>
<dbReference type="Pfam" id="PF13087">
    <property type="entry name" value="AAA_12"/>
    <property type="match status" value="2"/>
</dbReference>
<dbReference type="InterPro" id="IPR056787">
    <property type="entry name" value="OB_HELZ2"/>
</dbReference>
<gene>
    <name evidence="9" type="ORF">MATL_G00079860</name>
</gene>
<reference evidence="9" key="1">
    <citation type="submission" date="2021-01" db="EMBL/GenBank/DDBJ databases">
        <authorList>
            <person name="Zahm M."/>
            <person name="Roques C."/>
            <person name="Cabau C."/>
            <person name="Klopp C."/>
            <person name="Donnadieu C."/>
            <person name="Jouanno E."/>
            <person name="Lampietro C."/>
            <person name="Louis A."/>
            <person name="Herpin A."/>
            <person name="Echchiki A."/>
            <person name="Berthelot C."/>
            <person name="Parey E."/>
            <person name="Roest-Crollius H."/>
            <person name="Braasch I."/>
            <person name="Postlethwait J."/>
            <person name="Bobe J."/>
            <person name="Montfort J."/>
            <person name="Bouchez O."/>
            <person name="Begum T."/>
            <person name="Mejri S."/>
            <person name="Adams A."/>
            <person name="Chen W.-J."/>
            <person name="Guiguen Y."/>
        </authorList>
    </citation>
    <scope>NUCLEOTIDE SEQUENCE</scope>
    <source>
        <strain evidence="9">YG-15Mar2019-1</strain>
        <tissue evidence="9">Brain</tissue>
    </source>
</reference>
<evidence type="ECO:0000256" key="5">
    <source>
        <dbReference type="ARBA" id="ARBA00022840"/>
    </source>
</evidence>
<comment type="similarity">
    <text evidence="1">Belongs to the DNA2/NAM7 helicase family.</text>
</comment>
<organism evidence="9 10">
    <name type="scientific">Megalops atlanticus</name>
    <name type="common">Tarpon</name>
    <name type="synonym">Clupea gigantea</name>
    <dbReference type="NCBI Taxonomy" id="7932"/>
    <lineage>
        <taxon>Eukaryota</taxon>
        <taxon>Metazoa</taxon>
        <taxon>Chordata</taxon>
        <taxon>Craniata</taxon>
        <taxon>Vertebrata</taxon>
        <taxon>Euteleostomi</taxon>
        <taxon>Actinopterygii</taxon>
        <taxon>Neopterygii</taxon>
        <taxon>Teleostei</taxon>
        <taxon>Elopiformes</taxon>
        <taxon>Megalopidae</taxon>
        <taxon>Megalops</taxon>
    </lineage>
</organism>
<dbReference type="InterPro" id="IPR012340">
    <property type="entry name" value="NA-bd_OB-fold"/>
</dbReference>
<dbReference type="InterPro" id="IPR050534">
    <property type="entry name" value="Coronavir_polyprotein_1ab"/>
</dbReference>
<dbReference type="FunFam" id="3.40.50.300:FF:001313">
    <property type="entry name" value="Helicase with zinc finger domain 2"/>
    <property type="match status" value="1"/>
</dbReference>
<evidence type="ECO:0000256" key="1">
    <source>
        <dbReference type="ARBA" id="ARBA00007913"/>
    </source>
</evidence>
<comment type="caution">
    <text evidence="9">The sequence shown here is derived from an EMBL/GenBank/DDBJ whole genome shotgun (WGS) entry which is preliminary data.</text>
</comment>
<dbReference type="GO" id="GO:0005524">
    <property type="term" value="F:ATP binding"/>
    <property type="evidence" value="ECO:0007669"/>
    <property type="project" value="UniProtKB-KW"/>
</dbReference>
<dbReference type="InterPro" id="IPR041677">
    <property type="entry name" value="DNA2/NAM7_AAA_11"/>
</dbReference>
<dbReference type="PANTHER" id="PTHR43788">
    <property type="entry name" value="DNA2/NAM7 HELICASE FAMILY MEMBER"/>
    <property type="match status" value="1"/>
</dbReference>
<dbReference type="InterPro" id="IPR027417">
    <property type="entry name" value="P-loop_NTPase"/>
</dbReference>
<evidence type="ECO:0000256" key="6">
    <source>
        <dbReference type="SAM" id="Coils"/>
    </source>
</evidence>
<keyword evidence="6" id="KW-0175">Coiled coil</keyword>
<feature type="coiled-coil region" evidence="6">
    <location>
        <begin position="2548"/>
        <end position="2575"/>
    </location>
</feature>
<evidence type="ECO:0000256" key="2">
    <source>
        <dbReference type="ARBA" id="ARBA00022741"/>
    </source>
</evidence>
<keyword evidence="4" id="KW-0347">Helicase</keyword>
<evidence type="ECO:0000256" key="3">
    <source>
        <dbReference type="ARBA" id="ARBA00022801"/>
    </source>
</evidence>
<protein>
    <submittedName>
        <fullName evidence="9">Uncharacterized protein</fullName>
    </submittedName>
</protein>
<dbReference type="GO" id="GO:0043139">
    <property type="term" value="F:5'-3' DNA helicase activity"/>
    <property type="evidence" value="ECO:0007669"/>
    <property type="project" value="TreeGrafter"/>
</dbReference>
<keyword evidence="2" id="KW-0547">Nucleotide-binding</keyword>
<dbReference type="InterPro" id="IPR041679">
    <property type="entry name" value="DNA2/NAM7-like_C"/>
</dbReference>
<dbReference type="SUPFAM" id="SSF57667">
    <property type="entry name" value="beta-beta-alpha zinc fingers"/>
    <property type="match status" value="1"/>
</dbReference>
<dbReference type="InterPro" id="IPR003604">
    <property type="entry name" value="Matrin/U1-like-C_Znf_C2H2"/>
</dbReference>
<dbReference type="GO" id="GO:0016787">
    <property type="term" value="F:hydrolase activity"/>
    <property type="evidence" value="ECO:0007669"/>
    <property type="project" value="UniProtKB-KW"/>
</dbReference>
<dbReference type="InterPro" id="IPR036236">
    <property type="entry name" value="Znf_C2H2_sf"/>
</dbReference>
<dbReference type="Pfam" id="PF00773">
    <property type="entry name" value="RNB"/>
    <property type="match status" value="1"/>
</dbReference>
<dbReference type="GO" id="GO:0003723">
    <property type="term" value="F:RNA binding"/>
    <property type="evidence" value="ECO:0007669"/>
    <property type="project" value="InterPro"/>
</dbReference>
<evidence type="ECO:0000259" key="7">
    <source>
        <dbReference type="SMART" id="SM00451"/>
    </source>
</evidence>
<keyword evidence="3" id="KW-0378">Hydrolase</keyword>
<dbReference type="GO" id="GO:0008270">
    <property type="term" value="F:zinc ion binding"/>
    <property type="evidence" value="ECO:0007669"/>
    <property type="project" value="InterPro"/>
</dbReference>